<comment type="caution">
    <text evidence="2">The sequence shown here is derived from an EMBL/GenBank/DDBJ whole genome shotgun (WGS) entry which is preliminary data.</text>
</comment>
<dbReference type="EMBL" id="BRLB01000004">
    <property type="protein sequence ID" value="GKX29451.1"/>
    <property type="molecule type" value="Genomic_DNA"/>
</dbReference>
<keyword evidence="3" id="KW-1185">Reference proteome</keyword>
<evidence type="ECO:0000313" key="3">
    <source>
        <dbReference type="Proteomes" id="UP001144256"/>
    </source>
</evidence>
<accession>A0A9W5YB62</accession>
<evidence type="ECO:0000313" key="2">
    <source>
        <dbReference type="EMBL" id="GKX29451.1"/>
    </source>
</evidence>
<proteinExistence type="predicted"/>
<protein>
    <submittedName>
        <fullName evidence="2">Uncharacterized protein</fullName>
    </submittedName>
</protein>
<gene>
    <name evidence="2" type="ORF">SH1V18_19310</name>
</gene>
<organism evidence="2 3">
    <name type="scientific">Vallitalea longa</name>
    <dbReference type="NCBI Taxonomy" id="2936439"/>
    <lineage>
        <taxon>Bacteria</taxon>
        <taxon>Bacillati</taxon>
        <taxon>Bacillota</taxon>
        <taxon>Clostridia</taxon>
        <taxon>Lachnospirales</taxon>
        <taxon>Vallitaleaceae</taxon>
        <taxon>Vallitalea</taxon>
    </lineage>
</organism>
<keyword evidence="1" id="KW-0472">Membrane</keyword>
<keyword evidence="1" id="KW-1133">Transmembrane helix</keyword>
<dbReference type="AlphaFoldDB" id="A0A9W5YB62"/>
<reference evidence="2" key="1">
    <citation type="submission" date="2022-06" db="EMBL/GenBank/DDBJ databases">
        <title>Vallitalea longa sp. nov., an anaerobic bacterium isolated from marine sediment.</title>
        <authorList>
            <person name="Hirano S."/>
            <person name="Terahara T."/>
            <person name="Mori K."/>
            <person name="Hamada M."/>
            <person name="Matsumoto R."/>
            <person name="Kobayashi T."/>
        </authorList>
    </citation>
    <scope>NUCLEOTIDE SEQUENCE</scope>
    <source>
        <strain evidence="2">SH18-1</strain>
    </source>
</reference>
<dbReference type="RefSeq" id="WP_281814941.1">
    <property type="nucleotide sequence ID" value="NZ_BRLB01000004.1"/>
</dbReference>
<feature type="transmembrane region" description="Helical" evidence="1">
    <location>
        <begin position="6"/>
        <end position="25"/>
    </location>
</feature>
<evidence type="ECO:0000256" key="1">
    <source>
        <dbReference type="SAM" id="Phobius"/>
    </source>
</evidence>
<sequence length="80" mass="9993">MNIDFSMLIQIILIALILYFIYFQIDTENSIKLFNYILLYDNIRLTHYLDYKTSLYLEDIESYHKYRIWIFYEKTKVIFN</sequence>
<keyword evidence="1" id="KW-0812">Transmembrane</keyword>
<dbReference type="Proteomes" id="UP001144256">
    <property type="component" value="Unassembled WGS sequence"/>
</dbReference>
<name>A0A9W5YB62_9FIRM</name>